<accession>A0A8J7W849</accession>
<dbReference type="InterPro" id="IPR011009">
    <property type="entry name" value="Kinase-like_dom_sf"/>
</dbReference>
<dbReference type="SUPFAM" id="SSF56112">
    <property type="entry name" value="Protein kinase-like (PK-like)"/>
    <property type="match status" value="1"/>
</dbReference>
<evidence type="ECO:0000313" key="5">
    <source>
        <dbReference type="Proteomes" id="UP000730161"/>
    </source>
</evidence>
<comment type="caution">
    <text evidence="4">The sequence shown here is derived from an EMBL/GenBank/DDBJ whole genome shotgun (WGS) entry which is preliminary data.</text>
</comment>
<dbReference type="Proteomes" id="UP000730161">
    <property type="component" value="Unassembled WGS sequence"/>
</dbReference>
<dbReference type="Pfam" id="PF03109">
    <property type="entry name" value="ABC1"/>
    <property type="match status" value="1"/>
</dbReference>
<dbReference type="EMBL" id="JWHL01000013">
    <property type="protein sequence ID" value="MBR1369456.1"/>
    <property type="molecule type" value="Genomic_DNA"/>
</dbReference>
<dbReference type="AlphaFoldDB" id="A0A8J7W849"/>
<keyword evidence="2" id="KW-0812">Transmembrane</keyword>
<evidence type="ECO:0000256" key="2">
    <source>
        <dbReference type="SAM" id="Phobius"/>
    </source>
</evidence>
<dbReference type="PANTHER" id="PTHR10566:SF113">
    <property type="entry name" value="PROTEIN ACTIVITY OF BC1 COMPLEX KINASE 7, CHLOROPLASTIC"/>
    <property type="match status" value="1"/>
</dbReference>
<evidence type="ECO:0000259" key="3">
    <source>
        <dbReference type="PROSITE" id="PS50011"/>
    </source>
</evidence>
<feature type="transmembrane region" description="Helical" evidence="2">
    <location>
        <begin position="494"/>
        <end position="512"/>
    </location>
</feature>
<sequence>MFAGMRRYGQIADILVKHGFGIAVGELFPGLPHRLLSRGPDGREKGYSVYERIRCAIEELGPTYIKFGQIMSTRRELFPPEMIAELLRLQDQVPPLLFSEIRVILDESLPGWEEKFEYIDPLPVAAASLSQVHRGILSDGTVVAVKIQRPGIGEVIETDLLILTSLAERIERVFPDLRVFNPTGIVRDFSVQIRKELDFTRDGKNAERIRNNMSSIKGIRVPRIFWEVSSRRVLTMEFIDGVRIDDTESIRRMGLDSKDISEKGFAAYLNQIMVDGFFHGDPHPGNLLVMENGDLAFLDFGICMLLRPDRREIFIRLVHGLVTADVDISLQAFSDLGFSIPDEEQELFRDDLYLLLMDYSDYEVSQYDFSKVIIELSEMLRKYQVRVPGEFMRLMKVLGMVTEIALLLDPSFVFNRRVRPYLEEIMQEQYFSPDAIKKEIRTGISSLQALLRIPDQVNLALRRVGEGKIRVDIVADDIRRLQETIDRSTDRMTITLLISSIVIGSSLLIIASDTTIRYCGYIAFTGYAIAVIVGIYIISRAIRMARNSLHRRR</sequence>
<keyword evidence="2" id="KW-1133">Transmembrane helix</keyword>
<feature type="transmembrane region" description="Helical" evidence="2">
    <location>
        <begin position="518"/>
        <end position="538"/>
    </location>
</feature>
<dbReference type="CDD" id="cd05121">
    <property type="entry name" value="ABC1_ADCK3-like"/>
    <property type="match status" value="1"/>
</dbReference>
<reference evidence="4" key="1">
    <citation type="submission" date="2014-12" db="EMBL/GenBank/DDBJ databases">
        <authorList>
            <person name="Huang H.-H."/>
            <person name="Chen S.-C."/>
            <person name="Lai M.-C."/>
        </authorList>
    </citation>
    <scope>NUCLEOTIDE SEQUENCE</scope>
    <source>
        <strain evidence="4">K1F9705b</strain>
    </source>
</reference>
<dbReference type="GO" id="GO:0004672">
    <property type="term" value="F:protein kinase activity"/>
    <property type="evidence" value="ECO:0007669"/>
    <property type="project" value="InterPro"/>
</dbReference>
<name>A0A8J7W849_9EURY</name>
<dbReference type="InterPro" id="IPR004147">
    <property type="entry name" value="ABC1_dom"/>
</dbReference>
<feature type="domain" description="Protein kinase" evidence="3">
    <location>
        <begin position="118"/>
        <end position="431"/>
    </location>
</feature>
<organism evidence="4 5">
    <name type="scientific">Methanocalculus chunghsingensis</name>
    <dbReference type="NCBI Taxonomy" id="156457"/>
    <lineage>
        <taxon>Archaea</taxon>
        <taxon>Methanobacteriati</taxon>
        <taxon>Methanobacteriota</taxon>
        <taxon>Stenosarchaea group</taxon>
        <taxon>Methanomicrobia</taxon>
        <taxon>Methanomicrobiales</taxon>
        <taxon>Methanocalculaceae</taxon>
        <taxon>Methanocalculus</taxon>
    </lineage>
</organism>
<comment type="similarity">
    <text evidence="1">Belongs to the protein kinase superfamily. ADCK protein kinase family.</text>
</comment>
<dbReference type="InterPro" id="IPR050154">
    <property type="entry name" value="UbiB_kinase"/>
</dbReference>
<evidence type="ECO:0000256" key="1">
    <source>
        <dbReference type="ARBA" id="ARBA00009670"/>
    </source>
</evidence>
<keyword evidence="5" id="KW-1185">Reference proteome</keyword>
<keyword evidence="2" id="KW-0472">Membrane</keyword>
<gene>
    <name evidence="4" type="ORF">RJ53_08090</name>
</gene>
<dbReference type="GO" id="GO:0005524">
    <property type="term" value="F:ATP binding"/>
    <property type="evidence" value="ECO:0007669"/>
    <property type="project" value="InterPro"/>
</dbReference>
<dbReference type="PANTHER" id="PTHR10566">
    <property type="entry name" value="CHAPERONE-ACTIVITY OF BC1 COMPLEX CABC1 -RELATED"/>
    <property type="match status" value="1"/>
</dbReference>
<dbReference type="PROSITE" id="PS50011">
    <property type="entry name" value="PROTEIN_KINASE_DOM"/>
    <property type="match status" value="1"/>
</dbReference>
<protein>
    <recommendedName>
        <fullName evidence="3">Protein kinase domain-containing protein</fullName>
    </recommendedName>
</protein>
<dbReference type="InterPro" id="IPR000719">
    <property type="entry name" value="Prot_kinase_dom"/>
</dbReference>
<proteinExistence type="inferred from homology"/>
<evidence type="ECO:0000313" key="4">
    <source>
        <dbReference type="EMBL" id="MBR1369456.1"/>
    </source>
</evidence>